<dbReference type="AlphaFoldDB" id="A0A1L9TF60"/>
<organism evidence="2 3">
    <name type="scientific">Aspergillus sydowii CBS 593.65</name>
    <dbReference type="NCBI Taxonomy" id="1036612"/>
    <lineage>
        <taxon>Eukaryota</taxon>
        <taxon>Fungi</taxon>
        <taxon>Dikarya</taxon>
        <taxon>Ascomycota</taxon>
        <taxon>Pezizomycotina</taxon>
        <taxon>Eurotiomycetes</taxon>
        <taxon>Eurotiomycetidae</taxon>
        <taxon>Eurotiales</taxon>
        <taxon>Aspergillaceae</taxon>
        <taxon>Aspergillus</taxon>
        <taxon>Aspergillus subgen. Nidulantes</taxon>
    </lineage>
</organism>
<evidence type="ECO:0000256" key="1">
    <source>
        <dbReference type="SAM" id="MobiDB-lite"/>
    </source>
</evidence>
<keyword evidence="3" id="KW-1185">Reference proteome</keyword>
<feature type="region of interest" description="Disordered" evidence="1">
    <location>
        <begin position="77"/>
        <end position="102"/>
    </location>
</feature>
<evidence type="ECO:0000313" key="3">
    <source>
        <dbReference type="Proteomes" id="UP000184356"/>
    </source>
</evidence>
<protein>
    <submittedName>
        <fullName evidence="2">Uncharacterized protein</fullName>
    </submittedName>
</protein>
<proteinExistence type="predicted"/>
<name>A0A1L9TF60_9EURO</name>
<evidence type="ECO:0000313" key="2">
    <source>
        <dbReference type="EMBL" id="OJJ58074.1"/>
    </source>
</evidence>
<dbReference type="STRING" id="1036612.A0A1L9TF60"/>
<gene>
    <name evidence="2" type="ORF">ASPSYDRAFT_32147</name>
</gene>
<feature type="compositionally biased region" description="Pro residues" evidence="1">
    <location>
        <begin position="77"/>
        <end position="86"/>
    </location>
</feature>
<accession>A0A1L9TF60</accession>
<dbReference type="OrthoDB" id="5229017at2759"/>
<feature type="compositionally biased region" description="Low complexity" evidence="1">
    <location>
        <begin position="392"/>
        <end position="413"/>
    </location>
</feature>
<dbReference type="EMBL" id="KV878587">
    <property type="protein sequence ID" value="OJJ58074.1"/>
    <property type="molecule type" value="Genomic_DNA"/>
</dbReference>
<sequence length="413" mass="46278">MLDLEGLTYEDVAKLNPFYEEYRKFWDYPRDVSDHSLCPGALCHSTSLPSFTSCSDISAPDDMAVSPLFCPKSLPRSPFPKSPQSPKPRIHSGGQYRPTFDESHDLESSHVAIVDVEECMDRPLSPVRECTEDLDPGQALDPVNYTLGNMRSSHKQLFGTNGWLGCTAELPPPTKPKYKKVIGFGKKLKQHMEDIATDMVKAHPLPLPLPFNASEQSKVLSKSTIAISLDPTTQAKLYSEIEVMICVSANQFLIQQHDEGRISKESIRKVNNFWSSKNRPKVVEFQFDQATQRQLILSNIRTMNFNGESSTNPVTLHSNLQNWKAVVKEMSVRTFCSPDSVIRKHMHDIQKLLDMLGAPTAAFLAFEELQMRTLLLMKEQRAKNYLSERGLSVSSGPGSSGPSLSPRTSYSSH</sequence>
<reference evidence="3" key="1">
    <citation type="journal article" date="2017" name="Genome Biol.">
        <title>Comparative genomics reveals high biological diversity and specific adaptations in the industrially and medically important fungal genus Aspergillus.</title>
        <authorList>
            <person name="de Vries R.P."/>
            <person name="Riley R."/>
            <person name="Wiebenga A."/>
            <person name="Aguilar-Osorio G."/>
            <person name="Amillis S."/>
            <person name="Uchima C.A."/>
            <person name="Anderluh G."/>
            <person name="Asadollahi M."/>
            <person name="Askin M."/>
            <person name="Barry K."/>
            <person name="Battaglia E."/>
            <person name="Bayram O."/>
            <person name="Benocci T."/>
            <person name="Braus-Stromeyer S.A."/>
            <person name="Caldana C."/>
            <person name="Canovas D."/>
            <person name="Cerqueira G.C."/>
            <person name="Chen F."/>
            <person name="Chen W."/>
            <person name="Choi C."/>
            <person name="Clum A."/>
            <person name="Dos Santos R.A."/>
            <person name="Damasio A.R."/>
            <person name="Diallinas G."/>
            <person name="Emri T."/>
            <person name="Fekete E."/>
            <person name="Flipphi M."/>
            <person name="Freyberg S."/>
            <person name="Gallo A."/>
            <person name="Gournas C."/>
            <person name="Habgood R."/>
            <person name="Hainaut M."/>
            <person name="Harispe M.L."/>
            <person name="Henrissat B."/>
            <person name="Hilden K.S."/>
            <person name="Hope R."/>
            <person name="Hossain A."/>
            <person name="Karabika E."/>
            <person name="Karaffa L."/>
            <person name="Karanyi Z."/>
            <person name="Krasevec N."/>
            <person name="Kuo A."/>
            <person name="Kusch H."/>
            <person name="LaButti K."/>
            <person name="Lagendijk E.L."/>
            <person name="Lapidus A."/>
            <person name="Levasseur A."/>
            <person name="Lindquist E."/>
            <person name="Lipzen A."/>
            <person name="Logrieco A.F."/>
            <person name="MacCabe A."/>
            <person name="Maekelae M.R."/>
            <person name="Malavazi I."/>
            <person name="Melin P."/>
            <person name="Meyer V."/>
            <person name="Mielnichuk N."/>
            <person name="Miskei M."/>
            <person name="Molnar A.P."/>
            <person name="Mule G."/>
            <person name="Ngan C.Y."/>
            <person name="Orejas M."/>
            <person name="Orosz E."/>
            <person name="Ouedraogo J.P."/>
            <person name="Overkamp K.M."/>
            <person name="Park H.-S."/>
            <person name="Perrone G."/>
            <person name="Piumi F."/>
            <person name="Punt P.J."/>
            <person name="Ram A.F."/>
            <person name="Ramon A."/>
            <person name="Rauscher S."/>
            <person name="Record E."/>
            <person name="Riano-Pachon D.M."/>
            <person name="Robert V."/>
            <person name="Roehrig J."/>
            <person name="Ruller R."/>
            <person name="Salamov A."/>
            <person name="Salih N.S."/>
            <person name="Samson R.A."/>
            <person name="Sandor E."/>
            <person name="Sanguinetti M."/>
            <person name="Schuetze T."/>
            <person name="Sepcic K."/>
            <person name="Shelest E."/>
            <person name="Sherlock G."/>
            <person name="Sophianopoulou V."/>
            <person name="Squina F.M."/>
            <person name="Sun H."/>
            <person name="Susca A."/>
            <person name="Todd R.B."/>
            <person name="Tsang A."/>
            <person name="Unkles S.E."/>
            <person name="van de Wiele N."/>
            <person name="van Rossen-Uffink D."/>
            <person name="Oliveira J.V."/>
            <person name="Vesth T.C."/>
            <person name="Visser J."/>
            <person name="Yu J.-H."/>
            <person name="Zhou M."/>
            <person name="Andersen M.R."/>
            <person name="Archer D.B."/>
            <person name="Baker S.E."/>
            <person name="Benoit I."/>
            <person name="Brakhage A.A."/>
            <person name="Braus G.H."/>
            <person name="Fischer R."/>
            <person name="Frisvad J.C."/>
            <person name="Goldman G.H."/>
            <person name="Houbraken J."/>
            <person name="Oakley B."/>
            <person name="Pocsi I."/>
            <person name="Scazzocchio C."/>
            <person name="Seiboth B."/>
            <person name="vanKuyk P.A."/>
            <person name="Wortman J."/>
            <person name="Dyer P.S."/>
            <person name="Grigoriev I.V."/>
        </authorList>
    </citation>
    <scope>NUCLEOTIDE SEQUENCE [LARGE SCALE GENOMIC DNA]</scope>
    <source>
        <strain evidence="3">CBS 593.65</strain>
    </source>
</reference>
<dbReference type="GeneID" id="63761020"/>
<dbReference type="RefSeq" id="XP_040701880.1">
    <property type="nucleotide sequence ID" value="XM_040844947.1"/>
</dbReference>
<dbReference type="VEuPathDB" id="FungiDB:ASPSYDRAFT_32147"/>
<dbReference type="Proteomes" id="UP000184356">
    <property type="component" value="Unassembled WGS sequence"/>
</dbReference>
<feature type="region of interest" description="Disordered" evidence="1">
    <location>
        <begin position="388"/>
        <end position="413"/>
    </location>
</feature>